<gene>
    <name evidence="1" type="ORF">S12H4_63608</name>
</gene>
<feature type="non-terminal residue" evidence="1">
    <location>
        <position position="34"/>
    </location>
</feature>
<dbReference type="AlphaFoldDB" id="X1UQU2"/>
<evidence type="ECO:0000313" key="1">
    <source>
        <dbReference type="EMBL" id="GAJ19853.1"/>
    </source>
</evidence>
<name>X1UQU2_9ZZZZ</name>
<reference evidence="1" key="1">
    <citation type="journal article" date="2014" name="Front. Microbiol.">
        <title>High frequency of phylogenetically diverse reductive dehalogenase-homologous genes in deep subseafloor sedimentary metagenomes.</title>
        <authorList>
            <person name="Kawai M."/>
            <person name="Futagami T."/>
            <person name="Toyoda A."/>
            <person name="Takaki Y."/>
            <person name="Nishi S."/>
            <person name="Hori S."/>
            <person name="Arai W."/>
            <person name="Tsubouchi T."/>
            <person name="Morono Y."/>
            <person name="Uchiyama I."/>
            <person name="Ito T."/>
            <person name="Fujiyama A."/>
            <person name="Inagaki F."/>
            <person name="Takami H."/>
        </authorList>
    </citation>
    <scope>NUCLEOTIDE SEQUENCE</scope>
    <source>
        <strain evidence="1">Expedition CK06-06</strain>
    </source>
</reference>
<feature type="non-terminal residue" evidence="1">
    <location>
        <position position="1"/>
    </location>
</feature>
<sequence length="34" mass="4231">RKKRCWKEDSYQSLNKFTRKLCEKAKVPPFHLHQ</sequence>
<comment type="caution">
    <text evidence="1">The sequence shown here is derived from an EMBL/GenBank/DDBJ whole genome shotgun (WGS) entry which is preliminary data.</text>
</comment>
<protein>
    <submittedName>
        <fullName evidence="1">Uncharacterized protein</fullName>
    </submittedName>
</protein>
<accession>X1UQU2</accession>
<proteinExistence type="predicted"/>
<organism evidence="1">
    <name type="scientific">marine sediment metagenome</name>
    <dbReference type="NCBI Taxonomy" id="412755"/>
    <lineage>
        <taxon>unclassified sequences</taxon>
        <taxon>metagenomes</taxon>
        <taxon>ecological metagenomes</taxon>
    </lineage>
</organism>
<dbReference type="EMBL" id="BARW01043424">
    <property type="protein sequence ID" value="GAJ19853.1"/>
    <property type="molecule type" value="Genomic_DNA"/>
</dbReference>